<dbReference type="GO" id="GO:0005789">
    <property type="term" value="C:endoplasmic reticulum membrane"/>
    <property type="evidence" value="ECO:0007669"/>
    <property type="project" value="TreeGrafter"/>
</dbReference>
<dbReference type="GO" id="GO:0032541">
    <property type="term" value="C:cortical endoplasmic reticulum"/>
    <property type="evidence" value="ECO:0007669"/>
    <property type="project" value="TreeGrafter"/>
</dbReference>
<name>A0A4Q0A1B2_9FUNG</name>
<evidence type="ECO:0000259" key="1">
    <source>
        <dbReference type="SMART" id="SM00568"/>
    </source>
</evidence>
<dbReference type="GO" id="GO:0032934">
    <property type="term" value="F:sterol binding"/>
    <property type="evidence" value="ECO:0007669"/>
    <property type="project" value="TreeGrafter"/>
</dbReference>
<dbReference type="InterPro" id="IPR011993">
    <property type="entry name" value="PH-like_dom_sf"/>
</dbReference>
<dbReference type="GO" id="GO:0032366">
    <property type="term" value="P:intracellular sterol transport"/>
    <property type="evidence" value="ECO:0007669"/>
    <property type="project" value="TreeGrafter"/>
</dbReference>
<dbReference type="GO" id="GO:0005739">
    <property type="term" value="C:mitochondrion"/>
    <property type="evidence" value="ECO:0007669"/>
    <property type="project" value="TreeGrafter"/>
</dbReference>
<dbReference type="CDD" id="cd13220">
    <property type="entry name" value="PH-GRAM_GRAMDC"/>
    <property type="match status" value="1"/>
</dbReference>
<dbReference type="AlphaFoldDB" id="A0A4Q0A1B2"/>
<feature type="non-terminal residue" evidence="2">
    <location>
        <position position="113"/>
    </location>
</feature>
<dbReference type="InterPro" id="IPR051482">
    <property type="entry name" value="Cholesterol_transport"/>
</dbReference>
<evidence type="ECO:0000313" key="2">
    <source>
        <dbReference type="EMBL" id="RKP38930.1"/>
    </source>
</evidence>
<accession>A0A4Q0A1B2</accession>
<dbReference type="PANTHER" id="PTHR23319">
    <property type="entry name" value="GRAM DOMAIN CONTAINING 1B, ISOFORM E"/>
    <property type="match status" value="1"/>
</dbReference>
<dbReference type="GO" id="GO:0120015">
    <property type="term" value="F:sterol transfer activity"/>
    <property type="evidence" value="ECO:0007669"/>
    <property type="project" value="TreeGrafter"/>
</dbReference>
<dbReference type="SMART" id="SM00568">
    <property type="entry name" value="GRAM"/>
    <property type="match status" value="1"/>
</dbReference>
<reference evidence="3" key="1">
    <citation type="journal article" date="2018" name="Nat. Microbiol.">
        <title>Leveraging single-cell genomics to expand the fungal tree of life.</title>
        <authorList>
            <person name="Ahrendt S.R."/>
            <person name="Quandt C.A."/>
            <person name="Ciobanu D."/>
            <person name="Clum A."/>
            <person name="Salamov A."/>
            <person name="Andreopoulos B."/>
            <person name="Cheng J.F."/>
            <person name="Woyke T."/>
            <person name="Pelin A."/>
            <person name="Henrissat B."/>
            <person name="Reynolds N.K."/>
            <person name="Benny G.L."/>
            <person name="Smith M.E."/>
            <person name="James T.Y."/>
            <person name="Grigoriev I.V."/>
        </authorList>
    </citation>
    <scope>NUCLEOTIDE SEQUENCE [LARGE SCALE GENOMIC DNA]</scope>
    <source>
        <strain evidence="3">RSA 468</strain>
    </source>
</reference>
<dbReference type="GO" id="GO:0140268">
    <property type="term" value="C:endoplasmic reticulum-plasma membrane contact site"/>
    <property type="evidence" value="ECO:0007669"/>
    <property type="project" value="TreeGrafter"/>
</dbReference>
<dbReference type="GO" id="GO:0005886">
    <property type="term" value="C:plasma membrane"/>
    <property type="evidence" value="ECO:0007669"/>
    <property type="project" value="TreeGrafter"/>
</dbReference>
<dbReference type="Gene3D" id="2.30.29.30">
    <property type="entry name" value="Pleckstrin-homology domain (PH domain)/Phosphotyrosine-binding domain (PTB)"/>
    <property type="match status" value="1"/>
</dbReference>
<proteinExistence type="predicted"/>
<sequence length="113" mass="13202">KRNADFHMLFKEIPISELLNDDYGCALQRDILVQGRLYITDSFVCFHANIFGWVTHLVVQFSEIVSIEKRMTALIIPNAIQIATLHVKYFFGSFIYRDAAYSQLVDLWKKHHP</sequence>
<protein>
    <submittedName>
        <fullName evidence="2">GRAM domain-containing protein</fullName>
    </submittedName>
</protein>
<evidence type="ECO:0000313" key="3">
    <source>
        <dbReference type="Proteomes" id="UP000268162"/>
    </source>
</evidence>
<feature type="domain" description="GRAM" evidence="1">
    <location>
        <begin position="4"/>
        <end position="71"/>
    </location>
</feature>
<dbReference type="EMBL" id="ML002315">
    <property type="protein sequence ID" value="RKP38930.1"/>
    <property type="molecule type" value="Genomic_DNA"/>
</dbReference>
<organism evidence="2 3">
    <name type="scientific">Dimargaris cristalligena</name>
    <dbReference type="NCBI Taxonomy" id="215637"/>
    <lineage>
        <taxon>Eukaryota</taxon>
        <taxon>Fungi</taxon>
        <taxon>Fungi incertae sedis</taxon>
        <taxon>Zoopagomycota</taxon>
        <taxon>Kickxellomycotina</taxon>
        <taxon>Dimargaritomycetes</taxon>
        <taxon>Dimargaritales</taxon>
        <taxon>Dimargaritaceae</taxon>
        <taxon>Dimargaris</taxon>
    </lineage>
</organism>
<dbReference type="InterPro" id="IPR004182">
    <property type="entry name" value="GRAM"/>
</dbReference>
<dbReference type="Pfam" id="PF02893">
    <property type="entry name" value="GRAM"/>
    <property type="match status" value="1"/>
</dbReference>
<dbReference type="PANTHER" id="PTHR23319:SF4">
    <property type="entry name" value="GRAM DOMAIN CONTAINING 1B, ISOFORM E"/>
    <property type="match status" value="1"/>
</dbReference>
<gene>
    <name evidence="2" type="ORF">BJ085DRAFT_9158</name>
</gene>
<feature type="non-terminal residue" evidence="2">
    <location>
        <position position="1"/>
    </location>
</feature>
<dbReference type="STRING" id="215637.A0A4Q0A1B2"/>
<keyword evidence="3" id="KW-1185">Reference proteome</keyword>
<dbReference type="Proteomes" id="UP000268162">
    <property type="component" value="Unassembled WGS sequence"/>
</dbReference>